<keyword evidence="1" id="KW-1133">Transmembrane helix</keyword>
<gene>
    <name evidence="2" type="ORF">GBK04_06415</name>
</gene>
<proteinExistence type="predicted"/>
<name>A0A7C9BEJ8_9BACT</name>
<keyword evidence="3" id="KW-1185">Reference proteome</keyword>
<dbReference type="RefSeq" id="WP_152757908.1">
    <property type="nucleotide sequence ID" value="NZ_WHLY01000002.1"/>
</dbReference>
<dbReference type="AlphaFoldDB" id="A0A7C9BEJ8"/>
<dbReference type="EMBL" id="WHLY01000002">
    <property type="protein sequence ID" value="MPR33001.1"/>
    <property type="molecule type" value="Genomic_DNA"/>
</dbReference>
<evidence type="ECO:0000313" key="2">
    <source>
        <dbReference type="EMBL" id="MPR33001.1"/>
    </source>
</evidence>
<feature type="transmembrane region" description="Helical" evidence="1">
    <location>
        <begin position="256"/>
        <end position="276"/>
    </location>
</feature>
<evidence type="ECO:0000313" key="3">
    <source>
        <dbReference type="Proteomes" id="UP000479293"/>
    </source>
</evidence>
<sequence length="364" mass="42187">MKALLLSTVREFFRQRAGFFLVGIFLIFGFLTSREHYAFAMFFLTDDWGMLTLFVVWGGYILLCAQFIAHQWLRPEYVFLHNVRLWPFGRRLYRLSVMALGFIQPLLLYGIYVLSIARQEKILGSSWPLLVYWLILYLALVVVTEWRLRNPDVASSARKSGVRLPFKRPAHMIFWTLEWLLRERGLTLLLTKVGALLFVTATLVYDHTGDYDLRLPAIGFTLAYLMNIGLSQELFEWDNQIWLWGKSLPISQGKRFLNVLILHAILILPETFVAVRGDTLGSLSAWEWVQVFGLGLACLLLHHVRLYRKSYDPEKSSQSLLVGYLVLTFLILYSVPVWALGVVLLGWSMWMWYGGLKGRLPARL</sequence>
<dbReference type="Proteomes" id="UP000479293">
    <property type="component" value="Unassembled WGS sequence"/>
</dbReference>
<keyword evidence="1" id="KW-0812">Transmembrane</keyword>
<organism evidence="2 3">
    <name type="scientific">Salmonirosea aquatica</name>
    <dbReference type="NCBI Taxonomy" id="2654236"/>
    <lineage>
        <taxon>Bacteria</taxon>
        <taxon>Pseudomonadati</taxon>
        <taxon>Bacteroidota</taxon>
        <taxon>Cytophagia</taxon>
        <taxon>Cytophagales</taxon>
        <taxon>Spirosomataceae</taxon>
        <taxon>Salmonirosea</taxon>
    </lineage>
</organism>
<protein>
    <submittedName>
        <fullName evidence="2">Uncharacterized protein</fullName>
    </submittedName>
</protein>
<feature type="transmembrane region" description="Helical" evidence="1">
    <location>
        <begin position="93"/>
        <end position="117"/>
    </location>
</feature>
<comment type="caution">
    <text evidence="2">The sequence shown here is derived from an EMBL/GenBank/DDBJ whole genome shotgun (WGS) entry which is preliminary data.</text>
</comment>
<keyword evidence="1" id="KW-0472">Membrane</keyword>
<feature type="transmembrane region" description="Helical" evidence="1">
    <location>
        <begin position="319"/>
        <end position="350"/>
    </location>
</feature>
<evidence type="ECO:0000256" key="1">
    <source>
        <dbReference type="SAM" id="Phobius"/>
    </source>
</evidence>
<feature type="transmembrane region" description="Helical" evidence="1">
    <location>
        <begin position="12"/>
        <end position="31"/>
    </location>
</feature>
<accession>A0A7C9BEJ8</accession>
<feature type="transmembrane region" description="Helical" evidence="1">
    <location>
        <begin position="288"/>
        <end position="307"/>
    </location>
</feature>
<reference evidence="2 3" key="1">
    <citation type="submission" date="2019-10" db="EMBL/GenBank/DDBJ databases">
        <title>Draft Genome Sequence of Cytophagaceae sp. SJW1-29.</title>
        <authorList>
            <person name="Choi A."/>
        </authorList>
    </citation>
    <scope>NUCLEOTIDE SEQUENCE [LARGE SCALE GENOMIC DNA]</scope>
    <source>
        <strain evidence="2 3">SJW1-29</strain>
    </source>
</reference>
<feature type="transmembrane region" description="Helical" evidence="1">
    <location>
        <begin position="217"/>
        <end position="235"/>
    </location>
</feature>
<feature type="transmembrane region" description="Helical" evidence="1">
    <location>
        <begin position="51"/>
        <end position="73"/>
    </location>
</feature>
<feature type="transmembrane region" description="Helical" evidence="1">
    <location>
        <begin position="129"/>
        <end position="148"/>
    </location>
</feature>
<feature type="transmembrane region" description="Helical" evidence="1">
    <location>
        <begin position="186"/>
        <end position="205"/>
    </location>
</feature>